<gene>
    <name evidence="1" type="ORF">ElyMa_004791500</name>
</gene>
<evidence type="ECO:0000313" key="1">
    <source>
        <dbReference type="EMBL" id="GFS09773.1"/>
    </source>
</evidence>
<dbReference type="EMBL" id="BMAT01009612">
    <property type="protein sequence ID" value="GFS09773.1"/>
    <property type="molecule type" value="Genomic_DNA"/>
</dbReference>
<dbReference type="InterPro" id="IPR052709">
    <property type="entry name" value="Transposase-MT_Hybrid"/>
</dbReference>
<dbReference type="PANTHER" id="PTHR46060">
    <property type="entry name" value="MARINER MOS1 TRANSPOSASE-LIKE PROTEIN"/>
    <property type="match status" value="1"/>
</dbReference>
<accession>A0AAV4IKC5</accession>
<protein>
    <submittedName>
        <fullName evidence="1">Histone-lysine N-methyltransferase SETMAR</fullName>
    </submittedName>
</protein>
<comment type="caution">
    <text evidence="1">The sequence shown here is derived from an EMBL/GenBank/DDBJ whole genome shotgun (WGS) entry which is preliminary data.</text>
</comment>
<dbReference type="Gene3D" id="3.30.420.10">
    <property type="entry name" value="Ribonuclease H-like superfamily/Ribonuclease H"/>
    <property type="match status" value="1"/>
</dbReference>
<organism evidence="1 2">
    <name type="scientific">Elysia marginata</name>
    <dbReference type="NCBI Taxonomy" id="1093978"/>
    <lineage>
        <taxon>Eukaryota</taxon>
        <taxon>Metazoa</taxon>
        <taxon>Spiralia</taxon>
        <taxon>Lophotrochozoa</taxon>
        <taxon>Mollusca</taxon>
        <taxon>Gastropoda</taxon>
        <taxon>Heterobranchia</taxon>
        <taxon>Euthyneura</taxon>
        <taxon>Panpulmonata</taxon>
        <taxon>Sacoglossa</taxon>
        <taxon>Placobranchoidea</taxon>
        <taxon>Plakobranchidae</taxon>
        <taxon>Elysia</taxon>
    </lineage>
</organism>
<sequence length="101" mass="11879">MRGETVLTRYHKSGDFSASPADTDCARGTLTVRWGWREEKNKEIQDALRQLELTTLPHLAYSPDLAHSDYYLFPQLKKYLKDNHYHNNEEVIADVRRWSRG</sequence>
<keyword evidence="2" id="KW-1185">Reference proteome</keyword>
<name>A0AAV4IKC5_9GAST</name>
<evidence type="ECO:0000313" key="2">
    <source>
        <dbReference type="Proteomes" id="UP000762676"/>
    </source>
</evidence>
<dbReference type="InterPro" id="IPR036397">
    <property type="entry name" value="RNaseH_sf"/>
</dbReference>
<reference evidence="1 2" key="1">
    <citation type="journal article" date="2021" name="Elife">
        <title>Chloroplast acquisition without the gene transfer in kleptoplastic sea slugs, Plakobranchus ocellatus.</title>
        <authorList>
            <person name="Maeda T."/>
            <person name="Takahashi S."/>
            <person name="Yoshida T."/>
            <person name="Shimamura S."/>
            <person name="Takaki Y."/>
            <person name="Nagai Y."/>
            <person name="Toyoda A."/>
            <person name="Suzuki Y."/>
            <person name="Arimoto A."/>
            <person name="Ishii H."/>
            <person name="Satoh N."/>
            <person name="Nishiyama T."/>
            <person name="Hasebe M."/>
            <person name="Maruyama T."/>
            <person name="Minagawa J."/>
            <person name="Obokata J."/>
            <person name="Shigenobu S."/>
        </authorList>
    </citation>
    <scope>NUCLEOTIDE SEQUENCE [LARGE SCALE GENOMIC DNA]</scope>
</reference>
<dbReference type="PANTHER" id="PTHR46060:SF1">
    <property type="entry name" value="MARINER MOS1 TRANSPOSASE-LIKE PROTEIN"/>
    <property type="match status" value="1"/>
</dbReference>
<dbReference type="GO" id="GO:0003676">
    <property type="term" value="F:nucleic acid binding"/>
    <property type="evidence" value="ECO:0007669"/>
    <property type="project" value="InterPro"/>
</dbReference>
<proteinExistence type="predicted"/>
<dbReference type="Proteomes" id="UP000762676">
    <property type="component" value="Unassembled WGS sequence"/>
</dbReference>
<dbReference type="AlphaFoldDB" id="A0AAV4IKC5"/>